<dbReference type="GO" id="GO:0003676">
    <property type="term" value="F:nucleic acid binding"/>
    <property type="evidence" value="ECO:0007669"/>
    <property type="project" value="InterPro"/>
</dbReference>
<dbReference type="GO" id="GO:0004519">
    <property type="term" value="F:endonuclease activity"/>
    <property type="evidence" value="ECO:0007669"/>
    <property type="project" value="UniProtKB-KW"/>
</dbReference>
<organism evidence="8 9">
    <name type="scientific">Exocentrus adspersus</name>
    <dbReference type="NCBI Taxonomy" id="1586481"/>
    <lineage>
        <taxon>Eukaryota</taxon>
        <taxon>Metazoa</taxon>
        <taxon>Ecdysozoa</taxon>
        <taxon>Arthropoda</taxon>
        <taxon>Hexapoda</taxon>
        <taxon>Insecta</taxon>
        <taxon>Pterygota</taxon>
        <taxon>Neoptera</taxon>
        <taxon>Endopterygota</taxon>
        <taxon>Coleoptera</taxon>
        <taxon>Polyphaga</taxon>
        <taxon>Cucujiformia</taxon>
        <taxon>Chrysomeloidea</taxon>
        <taxon>Cerambycidae</taxon>
        <taxon>Lamiinae</taxon>
        <taxon>Acanthocinini</taxon>
        <taxon>Exocentrus</taxon>
    </lineage>
</organism>
<name>A0AAV8V750_9CUCU</name>
<evidence type="ECO:0000313" key="8">
    <source>
        <dbReference type="EMBL" id="KAJ8909991.1"/>
    </source>
</evidence>
<dbReference type="AlphaFoldDB" id="A0AAV8V750"/>
<dbReference type="FunFam" id="1.10.340.70:FF:000001">
    <property type="entry name" value="Retrovirus-related Pol polyprotein from transposon gypsy-like Protein"/>
    <property type="match status" value="1"/>
</dbReference>
<evidence type="ECO:0000256" key="1">
    <source>
        <dbReference type="ARBA" id="ARBA00012493"/>
    </source>
</evidence>
<sequence>MNASLVQIPSEAQTLGVRMADGLTNEARGPVEVEIEIAGHKTLLKVFLLPRLFERIIVGLDWMAQNEATLDIKNQCIYFGTTTRQAIYWPSKKTQRASPAPVKLEEGQAPISLMPRYERVLNEFADVFEQVVHCRGRDNQLADYLSRHPEGEDNIDDALDETLHLQESSSTTPVSPLRPLHLSDAEAQIPDVLVPDAQHHRQTMPLQLEETQLSPASHASNTRTRKRKRGCRGKGGLVLALSALYGPQTQTQAAVNQVGVNPDITLYDEICQEQRDSPEYRATRANWQRLHNGEEPAVQYHQRILRDEYVVDQGLIWHVKDGHKALVVPLAYWLRVIEKYHDSPEAGHPGRDETIRAISRLYYWPAMTRQVRTHVKHCLICASSKRGGALQPAAPQRPHPPARPWQVISIDAMGPYPVTRKGNRYLLVATDLYSKWIEVKAVPDIKTRPTLDFLDEVCTRWGYPQRVITDNGANFRTNMWNRYLDRNGIEGYYTPVYHQRSNPVERRNQEIKKLLRIDLRDQPQNRWDENVRDIQFRLRNRANAATGIPPSEALLGAQLPAPGEWAHPEVQQPVQNRPADREARIRRVRRKQEVYARKLYPGGDPPAEYREGDLVLVRTYRGVRPIFGAPWEGPYRIAERVEHDIYEVDRNGSQMPIHLDDIRPAPPGAIAPPPGPPRPPRPPDHYRQNDEDDAFLWGLDRFEQAAGNEGSAVQVGDRVPVRPQNSSTLAPKEPQPSTSKQADIREKTLLEARQPVCQQQQSFQPTLPTIEDCGSEEETETPPKSAQAVPIIGLYP</sequence>
<feature type="region of interest" description="Disordered" evidence="6">
    <location>
        <begin position="756"/>
        <end position="796"/>
    </location>
</feature>
<dbReference type="InterPro" id="IPR050951">
    <property type="entry name" value="Retrovirus_Pol_polyprotein"/>
</dbReference>
<feature type="compositionally biased region" description="Polar residues" evidence="6">
    <location>
        <begin position="723"/>
        <end position="741"/>
    </location>
</feature>
<protein>
    <recommendedName>
        <fullName evidence="1">RNA-directed DNA polymerase</fullName>
        <ecNumber evidence="1">2.7.7.49</ecNumber>
    </recommendedName>
</protein>
<dbReference type="EC" id="2.7.7.49" evidence="1"/>
<keyword evidence="4" id="KW-0540">Nuclease</keyword>
<dbReference type="InterPro" id="IPR041588">
    <property type="entry name" value="Integrase_H2C2"/>
</dbReference>
<dbReference type="SUPFAM" id="SSF53098">
    <property type="entry name" value="Ribonuclease H-like"/>
    <property type="match status" value="1"/>
</dbReference>
<feature type="region of interest" description="Disordered" evidence="6">
    <location>
        <begin position="656"/>
        <end position="690"/>
    </location>
</feature>
<evidence type="ECO:0000256" key="2">
    <source>
        <dbReference type="ARBA" id="ARBA00022679"/>
    </source>
</evidence>
<keyword evidence="3" id="KW-0548">Nucleotidyltransferase</keyword>
<evidence type="ECO:0000259" key="7">
    <source>
        <dbReference type="PROSITE" id="PS50994"/>
    </source>
</evidence>
<dbReference type="PROSITE" id="PS50994">
    <property type="entry name" value="INTEGRASE"/>
    <property type="match status" value="1"/>
</dbReference>
<evidence type="ECO:0000256" key="3">
    <source>
        <dbReference type="ARBA" id="ARBA00022695"/>
    </source>
</evidence>
<keyword evidence="2" id="KW-0808">Transferase</keyword>
<feature type="domain" description="Integrase catalytic" evidence="7">
    <location>
        <begin position="400"/>
        <end position="558"/>
    </location>
</feature>
<dbReference type="InterPro" id="IPR001584">
    <property type="entry name" value="Integrase_cat-core"/>
</dbReference>
<dbReference type="GO" id="GO:0015074">
    <property type="term" value="P:DNA integration"/>
    <property type="evidence" value="ECO:0007669"/>
    <property type="project" value="InterPro"/>
</dbReference>
<accession>A0AAV8V750</accession>
<evidence type="ECO:0000256" key="4">
    <source>
        <dbReference type="ARBA" id="ARBA00022722"/>
    </source>
</evidence>
<proteinExistence type="predicted"/>
<feature type="region of interest" description="Disordered" evidence="6">
    <location>
        <begin position="707"/>
        <end position="741"/>
    </location>
</feature>
<dbReference type="Gene3D" id="2.40.70.10">
    <property type="entry name" value="Acid Proteases"/>
    <property type="match status" value="1"/>
</dbReference>
<keyword evidence="5" id="KW-0378">Hydrolase</keyword>
<dbReference type="InterPro" id="IPR012337">
    <property type="entry name" value="RNaseH-like_sf"/>
</dbReference>
<evidence type="ECO:0000256" key="6">
    <source>
        <dbReference type="SAM" id="MobiDB-lite"/>
    </source>
</evidence>
<dbReference type="Pfam" id="PF17921">
    <property type="entry name" value="Integrase_H2C2"/>
    <property type="match status" value="1"/>
</dbReference>
<feature type="region of interest" description="Disordered" evidence="6">
    <location>
        <begin position="211"/>
        <end position="230"/>
    </location>
</feature>
<gene>
    <name evidence="8" type="ORF">NQ315_012292</name>
</gene>
<dbReference type="InterPro" id="IPR021109">
    <property type="entry name" value="Peptidase_aspartic_dom_sf"/>
</dbReference>
<dbReference type="Gene3D" id="1.10.340.70">
    <property type="match status" value="1"/>
</dbReference>
<dbReference type="GO" id="GO:0003964">
    <property type="term" value="F:RNA-directed DNA polymerase activity"/>
    <property type="evidence" value="ECO:0007669"/>
    <property type="project" value="UniProtKB-EC"/>
</dbReference>
<keyword evidence="5" id="KW-0255">Endonuclease</keyword>
<feature type="compositionally biased region" description="Polar residues" evidence="6">
    <location>
        <begin position="211"/>
        <end position="222"/>
    </location>
</feature>
<dbReference type="InterPro" id="IPR036397">
    <property type="entry name" value="RNaseH_sf"/>
</dbReference>
<dbReference type="PANTHER" id="PTHR37984:SF5">
    <property type="entry name" value="PROTEIN NYNRIN-LIKE"/>
    <property type="match status" value="1"/>
</dbReference>
<reference evidence="8 9" key="1">
    <citation type="journal article" date="2023" name="Insect Mol. Biol.">
        <title>Genome sequencing provides insights into the evolution of gene families encoding plant cell wall-degrading enzymes in longhorned beetles.</title>
        <authorList>
            <person name="Shin N.R."/>
            <person name="Okamura Y."/>
            <person name="Kirsch R."/>
            <person name="Pauchet Y."/>
        </authorList>
    </citation>
    <scope>NUCLEOTIDE SEQUENCE [LARGE SCALE GENOMIC DNA]</scope>
    <source>
        <strain evidence="8">EAD_L_NR</strain>
    </source>
</reference>
<keyword evidence="9" id="KW-1185">Reference proteome</keyword>
<dbReference type="Proteomes" id="UP001159042">
    <property type="component" value="Unassembled WGS sequence"/>
</dbReference>
<comment type="caution">
    <text evidence="8">The sequence shown here is derived from an EMBL/GenBank/DDBJ whole genome shotgun (WGS) entry which is preliminary data.</text>
</comment>
<feature type="compositionally biased region" description="Pro residues" evidence="6">
    <location>
        <begin position="664"/>
        <end position="680"/>
    </location>
</feature>
<dbReference type="Gene3D" id="3.30.420.10">
    <property type="entry name" value="Ribonuclease H-like superfamily/Ribonuclease H"/>
    <property type="match status" value="1"/>
</dbReference>
<dbReference type="Pfam" id="PF00665">
    <property type="entry name" value="rve"/>
    <property type="match status" value="1"/>
</dbReference>
<evidence type="ECO:0000313" key="9">
    <source>
        <dbReference type="Proteomes" id="UP001159042"/>
    </source>
</evidence>
<dbReference type="PANTHER" id="PTHR37984">
    <property type="entry name" value="PROTEIN CBG26694"/>
    <property type="match status" value="1"/>
</dbReference>
<dbReference type="EMBL" id="JANEYG010000376">
    <property type="protein sequence ID" value="KAJ8909991.1"/>
    <property type="molecule type" value="Genomic_DNA"/>
</dbReference>
<evidence type="ECO:0000256" key="5">
    <source>
        <dbReference type="ARBA" id="ARBA00022759"/>
    </source>
</evidence>